<accession>A0A6J8D5M7</accession>
<dbReference type="Proteomes" id="UP000507470">
    <property type="component" value="Unassembled WGS sequence"/>
</dbReference>
<evidence type="ECO:0000313" key="2">
    <source>
        <dbReference type="EMBL" id="CAC5402977.1"/>
    </source>
</evidence>
<keyword evidence="3" id="KW-1185">Reference proteome</keyword>
<sequence>MVAADSQSDSFVNSKKQKKGRKRSLEKEQDLQLYKRLKNGENLDRNEKQKDDLRKMEHDSVDENDQFDQVSEYDSYSDVADEHEEMGLVLDTSACFDFMQGVISRTTDSATVRFRYCALDSRSSCYNVSNINDMTNEPSGIQQAFIGRLPALIRKGILLGQPQERMVYYIILSILACVQCGVLAEDDIQCKKCADLNNNTAAGNTTILSETCPSAQPTPCNGTALGCREFIGIVLLKKEQASGLITCNNVIITNVGSDRSGFLDAFLARVTDLVRHGIGLGAFKGIDGQICK</sequence>
<proteinExistence type="predicted"/>
<dbReference type="AlphaFoldDB" id="A0A6J8D5M7"/>
<protein>
    <submittedName>
        <fullName evidence="2">Uncharacterized protein</fullName>
    </submittedName>
</protein>
<evidence type="ECO:0000256" key="1">
    <source>
        <dbReference type="SAM" id="MobiDB-lite"/>
    </source>
</evidence>
<feature type="compositionally biased region" description="Polar residues" evidence="1">
    <location>
        <begin position="1"/>
        <end position="14"/>
    </location>
</feature>
<dbReference type="EMBL" id="CACVKT020006657">
    <property type="protein sequence ID" value="CAC5402977.1"/>
    <property type="molecule type" value="Genomic_DNA"/>
</dbReference>
<reference evidence="2 3" key="1">
    <citation type="submission" date="2020-06" db="EMBL/GenBank/DDBJ databases">
        <authorList>
            <person name="Li R."/>
            <person name="Bekaert M."/>
        </authorList>
    </citation>
    <scope>NUCLEOTIDE SEQUENCE [LARGE SCALE GENOMIC DNA]</scope>
    <source>
        <strain evidence="3">wild</strain>
    </source>
</reference>
<name>A0A6J8D5M7_MYTCO</name>
<feature type="region of interest" description="Disordered" evidence="1">
    <location>
        <begin position="1"/>
        <end position="65"/>
    </location>
</feature>
<organism evidence="2 3">
    <name type="scientific">Mytilus coruscus</name>
    <name type="common">Sea mussel</name>
    <dbReference type="NCBI Taxonomy" id="42192"/>
    <lineage>
        <taxon>Eukaryota</taxon>
        <taxon>Metazoa</taxon>
        <taxon>Spiralia</taxon>
        <taxon>Lophotrochozoa</taxon>
        <taxon>Mollusca</taxon>
        <taxon>Bivalvia</taxon>
        <taxon>Autobranchia</taxon>
        <taxon>Pteriomorphia</taxon>
        <taxon>Mytilida</taxon>
        <taxon>Mytiloidea</taxon>
        <taxon>Mytilidae</taxon>
        <taxon>Mytilinae</taxon>
        <taxon>Mytilus</taxon>
    </lineage>
</organism>
<feature type="compositionally biased region" description="Basic and acidic residues" evidence="1">
    <location>
        <begin position="38"/>
        <end position="61"/>
    </location>
</feature>
<evidence type="ECO:0000313" key="3">
    <source>
        <dbReference type="Proteomes" id="UP000507470"/>
    </source>
</evidence>
<gene>
    <name evidence="2" type="ORF">MCOR_36896</name>
</gene>